<keyword evidence="3" id="KW-0547">Nucleotide-binding</keyword>
<dbReference type="Proteomes" id="UP000278632">
    <property type="component" value="Unassembled WGS sequence"/>
</dbReference>
<dbReference type="OrthoDB" id="9792687at2"/>
<dbReference type="PROSITE" id="PS00675">
    <property type="entry name" value="SIGMA54_INTERACT_1"/>
    <property type="match status" value="1"/>
</dbReference>
<evidence type="ECO:0000256" key="3">
    <source>
        <dbReference type="ARBA" id="ARBA00022741"/>
    </source>
</evidence>
<dbReference type="EMBL" id="QICD01000001">
    <property type="protein sequence ID" value="RNL48934.1"/>
    <property type="molecule type" value="Genomic_DNA"/>
</dbReference>
<accession>A0A3N0BKH2</accession>
<evidence type="ECO:0000256" key="6">
    <source>
        <dbReference type="ARBA" id="ARBA00048178"/>
    </source>
</evidence>
<dbReference type="GO" id="GO:0005524">
    <property type="term" value="F:ATP binding"/>
    <property type="evidence" value="ECO:0007669"/>
    <property type="project" value="UniProtKB-KW"/>
</dbReference>
<feature type="domain" description="Zeta toxin" evidence="7">
    <location>
        <begin position="26"/>
        <end position="218"/>
    </location>
</feature>
<reference evidence="9" key="1">
    <citation type="submission" date="2018-05" db="EMBL/GenBank/DDBJ databases">
        <title>Genome Sequencing of selected type strains of the family Eggerthellaceae.</title>
        <authorList>
            <person name="Danylec N."/>
            <person name="Stoll D.A."/>
            <person name="Doetsch A."/>
            <person name="Huch M."/>
        </authorList>
    </citation>
    <scope>NUCLEOTIDE SEQUENCE [LARGE SCALE GENOMIC DNA]</scope>
    <source>
        <strain evidence="9">DSM 16106</strain>
    </source>
</reference>
<evidence type="ECO:0000256" key="2">
    <source>
        <dbReference type="ARBA" id="ARBA00011963"/>
    </source>
</evidence>
<evidence type="ECO:0000256" key="4">
    <source>
        <dbReference type="ARBA" id="ARBA00022840"/>
    </source>
</evidence>
<dbReference type="AlphaFoldDB" id="A0A3N0BKH2"/>
<name>A0A3N0BKH2_9ACTN</name>
<sequence length="259" mass="28781">MENLADYSDYSDDEFGEGLQTIISVLLSNKRCAPAERPCAVLLGGQSGAGKTTLHRLIQDSFSGDILVVNGDEYRSFHPSFKQIGEQYGVDAPSYTAAWAGQMVEAVVDALSVMGYNLIIEGTLRTSEVPLKTARLLRDRGYDVSLALMAVKPELSLVSCQLRYEQMRIAGTEPRAVDPSHHLLIVESIVSNLKVLEESGLFDTVSLYDRAERRLFFSEDDGGLACDALERILFGAWSDEERLHLAYLERRLAELKTIR</sequence>
<evidence type="ECO:0000313" key="8">
    <source>
        <dbReference type="EMBL" id="RNL48934.1"/>
    </source>
</evidence>
<dbReference type="GO" id="GO:0016301">
    <property type="term" value="F:kinase activity"/>
    <property type="evidence" value="ECO:0007669"/>
    <property type="project" value="InterPro"/>
</dbReference>
<keyword evidence="4" id="KW-0067">ATP-binding</keyword>
<dbReference type="InterPro" id="IPR010488">
    <property type="entry name" value="Zeta_toxin_domain"/>
</dbReference>
<dbReference type="RefSeq" id="WP_123191017.1">
    <property type="nucleotide sequence ID" value="NZ_QICD01000001.1"/>
</dbReference>
<dbReference type="SUPFAM" id="SSF52540">
    <property type="entry name" value="P-loop containing nucleoside triphosphate hydrolases"/>
    <property type="match status" value="1"/>
</dbReference>
<evidence type="ECO:0000313" key="9">
    <source>
        <dbReference type="Proteomes" id="UP000278632"/>
    </source>
</evidence>
<evidence type="ECO:0000259" key="7">
    <source>
        <dbReference type="Pfam" id="PF06414"/>
    </source>
</evidence>
<dbReference type="InterPro" id="IPR027417">
    <property type="entry name" value="P-loop_NTPase"/>
</dbReference>
<keyword evidence="9" id="KW-1185">Reference proteome</keyword>
<dbReference type="InterPro" id="IPR025662">
    <property type="entry name" value="Sigma_54_int_dom_ATP-bd_1"/>
</dbReference>
<protein>
    <recommendedName>
        <fullName evidence="5">UDP-N-acetylglucosamine kinase</fullName>
        <ecNumber evidence="2">2.7.1.176</ecNumber>
    </recommendedName>
    <alternativeName>
        <fullName evidence="5">UDP-N-acetylglucosamine kinase</fullName>
    </alternativeName>
</protein>
<comment type="catalytic activity">
    <reaction evidence="6">
        <text>UDP-N-acetyl-alpha-D-glucosamine + ATP = UDP-N-acetyl-alpha-D-glucosamine 3'-phosphate + ADP + H(+)</text>
        <dbReference type="Rhea" id="RHEA:32671"/>
        <dbReference type="ChEBI" id="CHEBI:15378"/>
        <dbReference type="ChEBI" id="CHEBI:30616"/>
        <dbReference type="ChEBI" id="CHEBI:57705"/>
        <dbReference type="ChEBI" id="CHEBI:64353"/>
        <dbReference type="ChEBI" id="CHEBI:456216"/>
        <dbReference type="EC" id="2.7.1.176"/>
    </reaction>
</comment>
<comment type="similarity">
    <text evidence="1">Belongs to the zeta toxin family.</text>
</comment>
<proteinExistence type="inferred from homology"/>
<comment type="caution">
    <text evidence="8">The sequence shown here is derived from an EMBL/GenBank/DDBJ whole genome shotgun (WGS) entry which is preliminary data.</text>
</comment>
<dbReference type="EC" id="2.7.1.176" evidence="2"/>
<gene>
    <name evidence="8" type="ORF">DMP08_00270</name>
</gene>
<dbReference type="Pfam" id="PF06414">
    <property type="entry name" value="Zeta_toxin"/>
    <property type="match status" value="1"/>
</dbReference>
<organism evidence="8 9">
    <name type="scientific">Paraeggerthella hongkongensis</name>
    <dbReference type="NCBI Taxonomy" id="230658"/>
    <lineage>
        <taxon>Bacteria</taxon>
        <taxon>Bacillati</taxon>
        <taxon>Actinomycetota</taxon>
        <taxon>Coriobacteriia</taxon>
        <taxon>Eggerthellales</taxon>
        <taxon>Eggerthellaceae</taxon>
        <taxon>Paraeggerthella</taxon>
    </lineage>
</organism>
<evidence type="ECO:0000256" key="5">
    <source>
        <dbReference type="ARBA" id="ARBA00032897"/>
    </source>
</evidence>
<dbReference type="Gene3D" id="3.40.50.300">
    <property type="entry name" value="P-loop containing nucleotide triphosphate hydrolases"/>
    <property type="match status" value="1"/>
</dbReference>
<evidence type="ECO:0000256" key="1">
    <source>
        <dbReference type="ARBA" id="ARBA00009104"/>
    </source>
</evidence>